<feature type="non-terminal residue" evidence="1">
    <location>
        <position position="180"/>
    </location>
</feature>
<organism evidence="1">
    <name type="scientific">marine sediment metagenome</name>
    <dbReference type="NCBI Taxonomy" id="412755"/>
    <lineage>
        <taxon>unclassified sequences</taxon>
        <taxon>metagenomes</taxon>
        <taxon>ecological metagenomes</taxon>
    </lineage>
</organism>
<name>A0A0F8X1G9_9ZZZZ</name>
<accession>A0A0F8X1G9</accession>
<evidence type="ECO:0000313" key="1">
    <source>
        <dbReference type="EMBL" id="KKK62768.1"/>
    </source>
</evidence>
<sequence length="180" mass="20479">MRITSKNMQIKKERFYMSEDEQIDEELAKAKQSVLADLLGKKQAKIPFMDTRSLTKSQATALKALENEKMFEIVDRVIDYGDPDPITKQVQRFSPQRKGLVMTVEVYPEEKRWIEHLLLILKGVPLKNKEVDLVKKNINLGKGASGDGIEWASVSRGDNLGVVFDEDEKTVTHFTLSVLV</sequence>
<reference evidence="1" key="1">
    <citation type="journal article" date="2015" name="Nature">
        <title>Complex archaea that bridge the gap between prokaryotes and eukaryotes.</title>
        <authorList>
            <person name="Spang A."/>
            <person name="Saw J.H."/>
            <person name="Jorgensen S.L."/>
            <person name="Zaremba-Niedzwiedzka K."/>
            <person name="Martijn J."/>
            <person name="Lind A.E."/>
            <person name="van Eijk R."/>
            <person name="Schleper C."/>
            <person name="Guy L."/>
            <person name="Ettema T.J."/>
        </authorList>
    </citation>
    <scope>NUCLEOTIDE SEQUENCE</scope>
</reference>
<dbReference type="AlphaFoldDB" id="A0A0F8X1G9"/>
<comment type="caution">
    <text evidence="1">The sequence shown here is derived from an EMBL/GenBank/DDBJ whole genome shotgun (WGS) entry which is preliminary data.</text>
</comment>
<proteinExistence type="predicted"/>
<protein>
    <submittedName>
        <fullName evidence="1">Uncharacterized protein</fullName>
    </submittedName>
</protein>
<gene>
    <name evidence="1" type="ORF">LCGC14_3001000</name>
</gene>
<dbReference type="EMBL" id="LAZR01061839">
    <property type="protein sequence ID" value="KKK62768.1"/>
    <property type="molecule type" value="Genomic_DNA"/>
</dbReference>